<proteinExistence type="predicted"/>
<organism evidence="1 2">
    <name type="scientific">Dermacentor silvarum</name>
    <name type="common">Tick</name>
    <dbReference type="NCBI Taxonomy" id="543639"/>
    <lineage>
        <taxon>Eukaryota</taxon>
        <taxon>Metazoa</taxon>
        <taxon>Ecdysozoa</taxon>
        <taxon>Arthropoda</taxon>
        <taxon>Chelicerata</taxon>
        <taxon>Arachnida</taxon>
        <taxon>Acari</taxon>
        <taxon>Parasitiformes</taxon>
        <taxon>Ixodida</taxon>
        <taxon>Ixodoidea</taxon>
        <taxon>Ixodidae</taxon>
        <taxon>Rhipicephalinae</taxon>
        <taxon>Dermacentor</taxon>
    </lineage>
</organism>
<dbReference type="EMBL" id="CM023477">
    <property type="protein sequence ID" value="KAH7936788.1"/>
    <property type="molecule type" value="Genomic_DNA"/>
</dbReference>
<protein>
    <submittedName>
        <fullName evidence="1">Uncharacterized protein</fullName>
    </submittedName>
</protein>
<evidence type="ECO:0000313" key="2">
    <source>
        <dbReference type="Proteomes" id="UP000821865"/>
    </source>
</evidence>
<keyword evidence="2" id="KW-1185">Reference proteome</keyword>
<evidence type="ECO:0000313" key="1">
    <source>
        <dbReference type="EMBL" id="KAH7936788.1"/>
    </source>
</evidence>
<dbReference type="Proteomes" id="UP000821865">
    <property type="component" value="Chromosome 8"/>
</dbReference>
<reference evidence="1" key="1">
    <citation type="submission" date="2020-05" db="EMBL/GenBank/DDBJ databases">
        <title>Large-scale comparative analyses of tick genomes elucidate their genetic diversity and vector capacities.</title>
        <authorList>
            <person name="Jia N."/>
            <person name="Wang J."/>
            <person name="Shi W."/>
            <person name="Du L."/>
            <person name="Sun Y."/>
            <person name="Zhan W."/>
            <person name="Jiang J."/>
            <person name="Wang Q."/>
            <person name="Zhang B."/>
            <person name="Ji P."/>
            <person name="Sakyi L.B."/>
            <person name="Cui X."/>
            <person name="Yuan T."/>
            <person name="Jiang B."/>
            <person name="Yang W."/>
            <person name="Lam T.T.-Y."/>
            <person name="Chang Q."/>
            <person name="Ding S."/>
            <person name="Wang X."/>
            <person name="Zhu J."/>
            <person name="Ruan X."/>
            <person name="Zhao L."/>
            <person name="Wei J."/>
            <person name="Que T."/>
            <person name="Du C."/>
            <person name="Cheng J."/>
            <person name="Dai P."/>
            <person name="Han X."/>
            <person name="Huang E."/>
            <person name="Gao Y."/>
            <person name="Liu J."/>
            <person name="Shao H."/>
            <person name="Ye R."/>
            <person name="Li L."/>
            <person name="Wei W."/>
            <person name="Wang X."/>
            <person name="Wang C."/>
            <person name="Yang T."/>
            <person name="Huo Q."/>
            <person name="Li W."/>
            <person name="Guo W."/>
            <person name="Chen H."/>
            <person name="Zhou L."/>
            <person name="Ni X."/>
            <person name="Tian J."/>
            <person name="Zhou Y."/>
            <person name="Sheng Y."/>
            <person name="Liu T."/>
            <person name="Pan Y."/>
            <person name="Xia L."/>
            <person name="Li J."/>
            <person name="Zhao F."/>
            <person name="Cao W."/>
        </authorList>
    </citation>
    <scope>NUCLEOTIDE SEQUENCE</scope>
    <source>
        <strain evidence="1">Dsil-2018</strain>
    </source>
</reference>
<sequence length="226" mass="25338">MDADISDADLQKLLTSTVRIVTIHRFRQSRCIKLVFDSANLPAYVKVRHVRHPVRPYVTRLLQCHKCCKLGHDSAVCKGGITCQRCVGPHKGDNFEAAAPLKCSNCFMAHETTSKDCTKIKEENRVLRKVVRDNSTQRDAASSIRRHRRRSKRGRQSNRSVHRNDGSSTEKDCAPPHQPLLMQHKTATPVTSEPRPREAQSGPALRSIASEVESPSLPPVEMSKTT</sequence>
<gene>
    <name evidence="1" type="ORF">HPB49_004457</name>
</gene>
<accession>A0ACB8C798</accession>
<name>A0ACB8C798_DERSI</name>
<comment type="caution">
    <text evidence="1">The sequence shown here is derived from an EMBL/GenBank/DDBJ whole genome shotgun (WGS) entry which is preliminary data.</text>
</comment>